<gene>
    <name evidence="1" type="ORF">UFOPK1826_00003</name>
    <name evidence="2" type="ORF">UFOPK2855_01047</name>
</gene>
<dbReference type="AlphaFoldDB" id="A0A6J6FLX5"/>
<sequence>MIFAASSLAVLFAAVSIVSACTLAFLVLTQERKPLSPQGPEAFHRHLNALSSLSRDKVRKQLRDVNERNARENQ</sequence>
<evidence type="ECO:0000313" key="1">
    <source>
        <dbReference type="EMBL" id="CAB4590036.1"/>
    </source>
</evidence>
<protein>
    <submittedName>
        <fullName evidence="1">Unannotated protein</fullName>
    </submittedName>
</protein>
<name>A0A6J6FLX5_9ZZZZ</name>
<evidence type="ECO:0000313" key="2">
    <source>
        <dbReference type="EMBL" id="CAB4766439.1"/>
    </source>
</evidence>
<accession>A0A6J6FLX5</accession>
<reference evidence="1" key="1">
    <citation type="submission" date="2020-05" db="EMBL/GenBank/DDBJ databases">
        <authorList>
            <person name="Chiriac C."/>
            <person name="Salcher M."/>
            <person name="Ghai R."/>
            <person name="Kavagutti S V."/>
        </authorList>
    </citation>
    <scope>NUCLEOTIDE SEQUENCE</scope>
</reference>
<proteinExistence type="predicted"/>
<organism evidence="1">
    <name type="scientific">freshwater metagenome</name>
    <dbReference type="NCBI Taxonomy" id="449393"/>
    <lineage>
        <taxon>unclassified sequences</taxon>
        <taxon>metagenomes</taxon>
        <taxon>ecological metagenomes</taxon>
    </lineage>
</organism>
<dbReference type="EMBL" id="CAEZUN010000001">
    <property type="protein sequence ID" value="CAB4590036.1"/>
    <property type="molecule type" value="Genomic_DNA"/>
</dbReference>
<dbReference type="EMBL" id="CAEZZK010000223">
    <property type="protein sequence ID" value="CAB4766439.1"/>
    <property type="molecule type" value="Genomic_DNA"/>
</dbReference>